<dbReference type="Proteomes" id="UP001176961">
    <property type="component" value="Unassembled WGS sequence"/>
</dbReference>
<evidence type="ECO:0000313" key="2">
    <source>
        <dbReference type="EMBL" id="CAJ0605622.1"/>
    </source>
</evidence>
<feature type="region of interest" description="Disordered" evidence="1">
    <location>
        <begin position="122"/>
        <end position="145"/>
    </location>
</feature>
<organism evidence="2 3">
    <name type="scientific">Cylicocyclus nassatus</name>
    <name type="common">Nematode worm</name>
    <dbReference type="NCBI Taxonomy" id="53992"/>
    <lineage>
        <taxon>Eukaryota</taxon>
        <taxon>Metazoa</taxon>
        <taxon>Ecdysozoa</taxon>
        <taxon>Nematoda</taxon>
        <taxon>Chromadorea</taxon>
        <taxon>Rhabditida</taxon>
        <taxon>Rhabditina</taxon>
        <taxon>Rhabditomorpha</taxon>
        <taxon>Strongyloidea</taxon>
        <taxon>Strongylidae</taxon>
        <taxon>Cylicocyclus</taxon>
    </lineage>
</organism>
<dbReference type="EMBL" id="CATQJL010000316">
    <property type="protein sequence ID" value="CAJ0605622.1"/>
    <property type="molecule type" value="Genomic_DNA"/>
</dbReference>
<comment type="caution">
    <text evidence="2">The sequence shown here is derived from an EMBL/GenBank/DDBJ whole genome shotgun (WGS) entry which is preliminary data.</text>
</comment>
<sequence length="164" mass="18351">MLLSFYDMLFLLLYSLLYMLSITAADVAVEVDEGGGCGGGGRTRRSLDNLRNRFGVKKSAKGKWTASGTPVSQREEGAVRRQRRVLDTSSAYVRGEENLGHWRPRGNSLISEHQWELEKLTRLQQGKRKGEAKTPVSPCEPVRPIPSAVTLNNRRKVNINLQVV</sequence>
<protein>
    <submittedName>
        <fullName evidence="2">Uncharacterized protein</fullName>
    </submittedName>
</protein>
<name>A0AA36H8G6_CYLNA</name>
<evidence type="ECO:0000256" key="1">
    <source>
        <dbReference type="SAM" id="MobiDB-lite"/>
    </source>
</evidence>
<keyword evidence="3" id="KW-1185">Reference proteome</keyword>
<proteinExistence type="predicted"/>
<gene>
    <name evidence="2" type="ORF">CYNAS_LOCUS17605</name>
</gene>
<dbReference type="AlphaFoldDB" id="A0AA36H8G6"/>
<evidence type="ECO:0000313" key="3">
    <source>
        <dbReference type="Proteomes" id="UP001176961"/>
    </source>
</evidence>
<accession>A0AA36H8G6</accession>
<reference evidence="2" key="1">
    <citation type="submission" date="2023-07" db="EMBL/GenBank/DDBJ databases">
        <authorList>
            <consortium name="CYATHOMIX"/>
        </authorList>
    </citation>
    <scope>NUCLEOTIDE SEQUENCE</scope>
    <source>
        <strain evidence="2">N/A</strain>
    </source>
</reference>